<dbReference type="GO" id="GO:0016787">
    <property type="term" value="F:hydrolase activity"/>
    <property type="evidence" value="ECO:0007669"/>
    <property type="project" value="UniProtKB-KW"/>
</dbReference>
<evidence type="ECO:0000313" key="3">
    <source>
        <dbReference type="EMBL" id="OBR65273.1"/>
    </source>
</evidence>
<dbReference type="PANTHER" id="PTHR43037">
    <property type="entry name" value="UNNAMED PRODUCT-RELATED"/>
    <property type="match status" value="1"/>
</dbReference>
<dbReference type="InterPro" id="IPR050955">
    <property type="entry name" value="Plant_Biomass_Hydrol_Est"/>
</dbReference>
<dbReference type="InterPro" id="IPR036582">
    <property type="entry name" value="Mao_N_sf"/>
</dbReference>
<organism evidence="3 4">
    <name type="scientific">Paenibacillus oryzae</name>
    <dbReference type="NCBI Taxonomy" id="1844972"/>
    <lineage>
        <taxon>Bacteria</taxon>
        <taxon>Bacillati</taxon>
        <taxon>Bacillota</taxon>
        <taxon>Bacilli</taxon>
        <taxon>Bacillales</taxon>
        <taxon>Paenibacillaceae</taxon>
        <taxon>Paenibacillus</taxon>
    </lineage>
</organism>
<reference evidence="3 4" key="1">
    <citation type="submission" date="2016-05" db="EMBL/GenBank/DDBJ databases">
        <title>Paenibacillus oryzae. sp. nov., isolated from the rice root.</title>
        <authorList>
            <person name="Zhang J."/>
            <person name="Zhang X."/>
        </authorList>
    </citation>
    <scope>NUCLEOTIDE SEQUENCE [LARGE SCALE GENOMIC DNA]</scope>
    <source>
        <strain evidence="3 4">1DrF-4</strain>
    </source>
</reference>
<dbReference type="EMBL" id="LYPA01000059">
    <property type="protein sequence ID" value="OBR65273.1"/>
    <property type="molecule type" value="Genomic_DNA"/>
</dbReference>
<gene>
    <name evidence="3" type="ORF">A7K91_20025</name>
</gene>
<evidence type="ECO:0000256" key="1">
    <source>
        <dbReference type="ARBA" id="ARBA00022729"/>
    </source>
</evidence>
<dbReference type="STRING" id="1844972.A7K91_20025"/>
<accession>A0A1A5YI83</accession>
<dbReference type="RefSeq" id="WP_068683455.1">
    <property type="nucleotide sequence ID" value="NZ_LYPA01000059.1"/>
</dbReference>
<comment type="caution">
    <text evidence="3">The sequence shown here is derived from an EMBL/GenBank/DDBJ whole genome shotgun (WGS) entry which is preliminary data.</text>
</comment>
<keyword evidence="2" id="KW-0378">Hydrolase</keyword>
<dbReference type="Proteomes" id="UP000092024">
    <property type="component" value="Unassembled WGS sequence"/>
</dbReference>
<proteinExistence type="predicted"/>
<protein>
    <recommendedName>
        <fullName evidence="5">Poly(3-hydroxybutyrate) depolymerase</fullName>
    </recommendedName>
</protein>
<dbReference type="Gene3D" id="3.40.50.1820">
    <property type="entry name" value="alpha/beta hydrolase"/>
    <property type="match status" value="1"/>
</dbReference>
<name>A0A1A5YI83_9BACL</name>
<dbReference type="SUPFAM" id="SSF55383">
    <property type="entry name" value="Copper amine oxidase, domain N"/>
    <property type="match status" value="1"/>
</dbReference>
<dbReference type="AlphaFoldDB" id="A0A1A5YI83"/>
<dbReference type="PANTHER" id="PTHR43037:SF5">
    <property type="entry name" value="FERULOYL ESTERASE"/>
    <property type="match status" value="1"/>
</dbReference>
<dbReference type="SUPFAM" id="SSF53474">
    <property type="entry name" value="alpha/beta-Hydrolases"/>
    <property type="match status" value="1"/>
</dbReference>
<evidence type="ECO:0000256" key="2">
    <source>
        <dbReference type="ARBA" id="ARBA00022801"/>
    </source>
</evidence>
<sequence length="492" mass="54670">MKGKIVITPGTPDDNNRDYLPEAIKGSDLVVNENGNNSQVYPERLAEHKDIVVDGIEDTWYEYVPASYDGSRKVPLVVSMHGGLMTGWGQAIYTSWTLVADREGFIVLFPSAGLRRFWIVDCEKEKLDVAAAPRDDGIYINMPPEHPEDNHDMNLVLGLIDRLKDKYEIDEGRVFIQGMSMGNMMTSQIARYYGNVFAGKAGSGGPSSPGLLFDERDELINRGGPLAVWQTRLEHDITPPHFKGDTEYVVRRNREYWKRLNECSSLPEISIVGEDNFAFYSGSKADLVFRDVKNRDHGQTFDDAQLVWDYLFSGVRRAADGSIIRDPSIAPRKGDACAVVLMEGSSKAYVNNRLVTMSGPAILRQKLKYHGLNGDSIVRGEYVCVPVSFAAEVYGGSCSASESGLTAELSLPDGRKLQFARGSIGCVVDNKVQAMLCEAVFQNGELYVPIQWIGQSLFNHFASSCEGVFYMTDHYAVLSKNMAHLIRDEVLS</sequence>
<keyword evidence="4" id="KW-1185">Reference proteome</keyword>
<keyword evidence="1" id="KW-0732">Signal</keyword>
<dbReference type="InterPro" id="IPR029058">
    <property type="entry name" value="AB_hydrolase_fold"/>
</dbReference>
<dbReference type="OrthoDB" id="9764953at2"/>
<evidence type="ECO:0000313" key="4">
    <source>
        <dbReference type="Proteomes" id="UP000092024"/>
    </source>
</evidence>
<evidence type="ECO:0008006" key="5">
    <source>
        <dbReference type="Google" id="ProtNLM"/>
    </source>
</evidence>